<feature type="region of interest" description="Disordered" evidence="1">
    <location>
        <begin position="180"/>
        <end position="207"/>
    </location>
</feature>
<keyword evidence="3" id="KW-1185">Reference proteome</keyword>
<organism evidence="2 3">
    <name type="scientific">Novosphingobium bradum</name>
    <dbReference type="NCBI Taxonomy" id="1737444"/>
    <lineage>
        <taxon>Bacteria</taxon>
        <taxon>Pseudomonadati</taxon>
        <taxon>Pseudomonadota</taxon>
        <taxon>Alphaproteobacteria</taxon>
        <taxon>Sphingomonadales</taxon>
        <taxon>Sphingomonadaceae</taxon>
        <taxon>Novosphingobium</taxon>
    </lineage>
</organism>
<name>A0ABV7IIV7_9SPHN</name>
<sequence>MFQAALLASPPLPGLPADDALTGLMGAVARASARPRYAFMVLCLLAEVADAQGKAGPCVAIDGQPMGLRDWLSTALGRLAERDSRRRSLEQRVAADLAGRGELSPDPAQARAQIDQAVSERACQAGKTNLSRTVSELVEAGLLRRHYQGYRVDHRNRGGQRQAVYTLSGPARLLLRRRPERPGPVEQPMPAGGQYPLFAPPGALARA</sequence>
<evidence type="ECO:0000256" key="1">
    <source>
        <dbReference type="SAM" id="MobiDB-lite"/>
    </source>
</evidence>
<reference evidence="3" key="1">
    <citation type="journal article" date="2019" name="Int. J. Syst. Evol. Microbiol.">
        <title>The Global Catalogue of Microorganisms (GCM) 10K type strain sequencing project: providing services to taxonomists for standard genome sequencing and annotation.</title>
        <authorList>
            <consortium name="The Broad Institute Genomics Platform"/>
            <consortium name="The Broad Institute Genome Sequencing Center for Infectious Disease"/>
            <person name="Wu L."/>
            <person name="Ma J."/>
        </authorList>
    </citation>
    <scope>NUCLEOTIDE SEQUENCE [LARGE SCALE GENOMIC DNA]</scope>
    <source>
        <strain evidence="3">KCTC 42984</strain>
    </source>
</reference>
<dbReference type="EMBL" id="JBHRTQ010000001">
    <property type="protein sequence ID" value="MFC3172623.1"/>
    <property type="molecule type" value="Genomic_DNA"/>
</dbReference>
<dbReference type="Proteomes" id="UP001595604">
    <property type="component" value="Unassembled WGS sequence"/>
</dbReference>
<gene>
    <name evidence="2" type="ORF">ACFOD9_00010</name>
</gene>
<comment type="caution">
    <text evidence="2">The sequence shown here is derived from an EMBL/GenBank/DDBJ whole genome shotgun (WGS) entry which is preliminary data.</text>
</comment>
<protein>
    <recommendedName>
        <fullName evidence="4">HTH marR-type domain-containing protein</fullName>
    </recommendedName>
</protein>
<dbReference type="RefSeq" id="WP_379508020.1">
    <property type="nucleotide sequence ID" value="NZ_JBHRTQ010000001.1"/>
</dbReference>
<evidence type="ECO:0000313" key="2">
    <source>
        <dbReference type="EMBL" id="MFC3172623.1"/>
    </source>
</evidence>
<evidence type="ECO:0000313" key="3">
    <source>
        <dbReference type="Proteomes" id="UP001595604"/>
    </source>
</evidence>
<proteinExistence type="predicted"/>
<evidence type="ECO:0008006" key="4">
    <source>
        <dbReference type="Google" id="ProtNLM"/>
    </source>
</evidence>
<accession>A0ABV7IIV7</accession>